<accession>S2KQ07</accession>
<keyword evidence="2" id="KW-1185">Reference proteome</keyword>
<reference evidence="1 2" key="1">
    <citation type="journal article" date="2013" name="Genome Announc.">
        <title>Draft genome sequence of the moderately halophilic gammaproteobacterium Halomonas anticariensis FP35.</title>
        <authorList>
            <person name="Tahrioui A."/>
            <person name="Quesada E."/>
            <person name="Llamas I."/>
        </authorList>
    </citation>
    <scope>NUCLEOTIDE SEQUENCE [LARGE SCALE GENOMIC DNA]</scope>
    <source>
        <strain evidence="2">DSM 16096 / CECT 5854 / LMG 22089 / FP35</strain>
    </source>
</reference>
<organism evidence="1 2">
    <name type="scientific">Litchfieldella anticariensis (strain DSM 16096 / CECT 5854 / CIP 108499 / LMG 22089 / FP35)</name>
    <name type="common">Halomonas anticariensis</name>
    <dbReference type="NCBI Taxonomy" id="1121939"/>
    <lineage>
        <taxon>Bacteria</taxon>
        <taxon>Pseudomonadati</taxon>
        <taxon>Pseudomonadota</taxon>
        <taxon>Gammaproteobacteria</taxon>
        <taxon>Oceanospirillales</taxon>
        <taxon>Halomonadaceae</taxon>
        <taxon>Litchfieldella</taxon>
    </lineage>
</organism>
<protein>
    <submittedName>
        <fullName evidence="1">Uncharacterized protein</fullName>
    </submittedName>
</protein>
<proteinExistence type="predicted"/>
<gene>
    <name evidence="1" type="ORF">L861_09445</name>
</gene>
<dbReference type="Proteomes" id="UP000014463">
    <property type="component" value="Unassembled WGS sequence"/>
</dbReference>
<name>S2KQ07_LITA3</name>
<comment type="caution">
    <text evidence="1">The sequence shown here is derived from an EMBL/GenBank/DDBJ whole genome shotgun (WGS) entry which is preliminary data.</text>
</comment>
<evidence type="ECO:0000313" key="2">
    <source>
        <dbReference type="Proteomes" id="UP000014463"/>
    </source>
</evidence>
<dbReference type="AlphaFoldDB" id="S2KQ07"/>
<evidence type="ECO:0000313" key="1">
    <source>
        <dbReference type="EMBL" id="EPC02558.1"/>
    </source>
</evidence>
<dbReference type="EMBL" id="ASTJ01000024">
    <property type="protein sequence ID" value="EPC02558.1"/>
    <property type="molecule type" value="Genomic_DNA"/>
</dbReference>
<sequence>MLIIMKEQLIANNMRSKGGVKNIQSVSKWILSS</sequence>